<dbReference type="Gene3D" id="3.30.830.10">
    <property type="entry name" value="Metalloenzyme, LuxS/M16 peptidase-like"/>
    <property type="match status" value="2"/>
</dbReference>
<accession>A0ABS4F082</accession>
<organism evidence="5 6">
    <name type="scientific">Clostridium moniliforme</name>
    <dbReference type="NCBI Taxonomy" id="39489"/>
    <lineage>
        <taxon>Bacteria</taxon>
        <taxon>Bacillati</taxon>
        <taxon>Bacillota</taxon>
        <taxon>Clostridia</taxon>
        <taxon>Eubacteriales</taxon>
        <taxon>Clostridiaceae</taxon>
        <taxon>Clostridium</taxon>
    </lineage>
</organism>
<comment type="caution">
    <text evidence="5">The sequence shown here is derived from an EMBL/GenBank/DDBJ whole genome shotgun (WGS) entry which is preliminary data.</text>
</comment>
<reference evidence="5 6" key="1">
    <citation type="submission" date="2021-03" db="EMBL/GenBank/DDBJ databases">
        <title>Genomic Encyclopedia of Type Strains, Phase IV (KMG-IV): sequencing the most valuable type-strain genomes for metagenomic binning, comparative biology and taxonomic classification.</title>
        <authorList>
            <person name="Goeker M."/>
        </authorList>
    </citation>
    <scope>NUCLEOTIDE SEQUENCE [LARGE SCALE GENOMIC DNA]</scope>
    <source>
        <strain evidence="5 6">DSM 3984</strain>
    </source>
</reference>
<dbReference type="PANTHER" id="PTHR11851:SF49">
    <property type="entry name" value="MITOCHONDRIAL-PROCESSING PEPTIDASE SUBUNIT ALPHA"/>
    <property type="match status" value="1"/>
</dbReference>
<dbReference type="InterPro" id="IPR011765">
    <property type="entry name" value="Pept_M16_N"/>
</dbReference>
<dbReference type="EMBL" id="JAGGJZ010000003">
    <property type="protein sequence ID" value="MBP1889654.1"/>
    <property type="molecule type" value="Genomic_DNA"/>
</dbReference>
<gene>
    <name evidence="5" type="ORF">J2Z53_001237</name>
</gene>
<evidence type="ECO:0000259" key="3">
    <source>
        <dbReference type="Pfam" id="PF00675"/>
    </source>
</evidence>
<dbReference type="Pfam" id="PF00675">
    <property type="entry name" value="Peptidase_M16"/>
    <property type="match status" value="1"/>
</dbReference>
<dbReference type="PANTHER" id="PTHR11851">
    <property type="entry name" value="METALLOPROTEASE"/>
    <property type="match status" value="1"/>
</dbReference>
<feature type="domain" description="Peptidase M16 C-terminal" evidence="4">
    <location>
        <begin position="170"/>
        <end position="345"/>
    </location>
</feature>
<dbReference type="Proteomes" id="UP000783390">
    <property type="component" value="Unassembled WGS sequence"/>
</dbReference>
<comment type="similarity">
    <text evidence="1 2">Belongs to the peptidase M16 family.</text>
</comment>
<dbReference type="InterPro" id="IPR011249">
    <property type="entry name" value="Metalloenz_LuxS/M16"/>
</dbReference>
<proteinExistence type="inferred from homology"/>
<feature type="domain" description="Peptidase M16 N-terminal" evidence="3">
    <location>
        <begin position="18"/>
        <end position="160"/>
    </location>
</feature>
<dbReference type="SUPFAM" id="SSF63411">
    <property type="entry name" value="LuxS/MPP-like metallohydrolase"/>
    <property type="match status" value="2"/>
</dbReference>
<dbReference type="Pfam" id="PF05193">
    <property type="entry name" value="Peptidase_M16_C"/>
    <property type="match status" value="1"/>
</dbReference>
<dbReference type="PROSITE" id="PS00143">
    <property type="entry name" value="INSULINASE"/>
    <property type="match status" value="1"/>
</dbReference>
<sequence length="416" mass="48254">MIKLNFDIKKIILENGLRVITVKKDTKIASINVGVNIGAMYEKLNEKGISHFIEHMLFKGTTSRSNEELNEELECLGGEYNAYTDYDATVYTVSCLEEEIENGIVLLGDMIRNSNFPAEEIEKERSVILAEIRTSKDDIEDLSFKKTDEVAFKESYLKYDVIGIEENVNNFSKKDLINFYKENYVPNNTVITIVSSFSHEKALNLIKDNFLNWKRGENRKKNIVLEKNKEIEATSYKSEIEQSTIVYLYTFNELKKEDELPLRILNHRLGESANSLLFREVRENRGLAYDIFTHLDISKDSKVLYIYTSVGEEDIEEAKKAIDKVINDILSGKIKFKDKDLEIMKKVHKTAVISTLEDSADLCNYVLHQELSDEDTLEFVKDMDRINNIEKNEIYEVAKKVLRKPTIHVLRRENLR</sequence>
<dbReference type="InterPro" id="IPR007863">
    <property type="entry name" value="Peptidase_M16_C"/>
</dbReference>
<evidence type="ECO:0000313" key="6">
    <source>
        <dbReference type="Proteomes" id="UP000783390"/>
    </source>
</evidence>
<evidence type="ECO:0000256" key="2">
    <source>
        <dbReference type="RuleBase" id="RU004447"/>
    </source>
</evidence>
<protein>
    <submittedName>
        <fullName evidence="5">Zn-dependent peptidase</fullName>
    </submittedName>
</protein>
<name>A0ABS4F082_9CLOT</name>
<evidence type="ECO:0000313" key="5">
    <source>
        <dbReference type="EMBL" id="MBP1889654.1"/>
    </source>
</evidence>
<dbReference type="RefSeq" id="WP_209796497.1">
    <property type="nucleotide sequence ID" value="NZ_JAGGJZ010000003.1"/>
</dbReference>
<evidence type="ECO:0000256" key="1">
    <source>
        <dbReference type="ARBA" id="ARBA00007261"/>
    </source>
</evidence>
<dbReference type="InterPro" id="IPR050361">
    <property type="entry name" value="MPP/UQCRC_Complex"/>
</dbReference>
<evidence type="ECO:0000259" key="4">
    <source>
        <dbReference type="Pfam" id="PF05193"/>
    </source>
</evidence>
<dbReference type="InterPro" id="IPR001431">
    <property type="entry name" value="Pept_M16_Zn_BS"/>
</dbReference>
<keyword evidence="6" id="KW-1185">Reference proteome</keyword>